<feature type="domain" description="GH15-like" evidence="5">
    <location>
        <begin position="325"/>
        <end position="709"/>
    </location>
</feature>
<sequence>MSEHDTHPRPRTASRRIGALAATSVLAVSAGLLPALPASADAADAPGAAATWTTGDKEGVGTALSDRSKVWYTLTGGTMSEVYYPSADTPDVRQLAFAVTDGSTFTQREDQDTVRTVELVGQDSLTYRQTTADKAGRWKLVKTYVTDPARATVLVDLAFQALKPGPYQLFTLYDPSLAGDAGNDSGRTSSGSLVSTDSHVAGKPVASALVSSTGFTATTTGYVGSASDGLADLEAHHTLTGTHWTAGAGNVSQVGRIAVAPTGTTRVTLALGFADTAENALATARTSLERPFATTADAYRDTWRGYLRRLAPVPKEIKGTDLEKQYWASVMTVRAHEDKTHPGAFSASLTIPWGQAVSATNDGGGGGGYHFVWARDEYQQVTALLAAGDPEAARRAVDWLFTRQQLPDGHFPQTSHTDGTPDQVNVQLDETAFPILLAQQAGRTDGAFYRDHVRRAADYLVAQGPTTPQERWEETGGYSPSTLAATIAALTVAADIARHNGDQAAAAVYQSSADSWQRQVQEWTYTTNGPIGDGSYYLRISNSGNPDDGAARNWANGAGSHPENAVTDAGFLELVRLGVKPPTDPAVAHSLAAVDASLKVTTPSGDLWKRYTYDGYGESDTGAPWTGTGTGRPWPLLAGERGEYELARGDDASALTRLRTMAATANDGYLIPEQVWDQADPTSYGHTFGKGTGSAAPLAWAMAQYVRLAQGIRHGSPVETPDVVADRYSAEHAPAVPALDLTAPGDLTTSASRTSRITGTTDARHLYVSVNGAKREVPVTGGRFDTEITLTGISNKIVVAAVGKDGGTAQQVRTVTAFGQRLGGLTDPSGDDHGPGGYALPTDGAFAPGAFDLTAFDVYRDGDRVRLVTRVDGPITNAWGGQGISVQRLNVYVRDPQAPTTPTPALPGTNTATDGTWQLAVVGDGRHQGSRFGQGVYGPDLARTADAALDVVPAGQQIVLTLPASAFGPLDPATARYQVSMLGDADDGEGIGNVRPVYGLDYWNTGPSWVKQYRFGGGAGAVDDTLDSRDTDTRDPNTIDIITDAAHPQATVLDWTATDGTVRLPFTPLAP</sequence>
<evidence type="ECO:0000259" key="6">
    <source>
        <dbReference type="Pfam" id="PF09137"/>
    </source>
</evidence>
<dbReference type="InterPro" id="IPR046966">
    <property type="entry name" value="Glucoamylase_active_site"/>
</dbReference>
<name>A0ABN2XW76_9ACTN</name>
<evidence type="ECO:0000256" key="3">
    <source>
        <dbReference type="ARBA" id="ARBA00023295"/>
    </source>
</evidence>
<dbReference type="CDD" id="cd07430">
    <property type="entry name" value="GH15_N"/>
    <property type="match status" value="1"/>
</dbReference>
<dbReference type="PANTHER" id="PTHR31616:SF0">
    <property type="entry name" value="GLUCAN 1,4-ALPHA-GLUCOSIDASE"/>
    <property type="match status" value="1"/>
</dbReference>
<comment type="similarity">
    <text evidence="1">Belongs to the glycosyl hydrolase 15 family.</text>
</comment>
<dbReference type="SUPFAM" id="SSF48208">
    <property type="entry name" value="Six-hairpin glycosidases"/>
    <property type="match status" value="1"/>
</dbReference>
<protein>
    <submittedName>
        <fullName evidence="8">Glucodextranase DOMON-like domain-containing protein</fullName>
    </submittedName>
</protein>
<dbReference type="InterPro" id="IPR006425">
    <property type="entry name" value="Glucoamylase_bac"/>
</dbReference>
<dbReference type="RefSeq" id="WP_344557271.1">
    <property type="nucleotide sequence ID" value="NZ_BAAANS010000059.1"/>
</dbReference>
<dbReference type="InterPro" id="IPR011613">
    <property type="entry name" value="GH15-like"/>
</dbReference>
<proteinExistence type="inferred from homology"/>
<dbReference type="SUPFAM" id="SSF49344">
    <property type="entry name" value="CBD9-like"/>
    <property type="match status" value="1"/>
</dbReference>
<dbReference type="InterPro" id="IPR013783">
    <property type="entry name" value="Ig-like_fold"/>
</dbReference>
<dbReference type="InterPro" id="IPR012341">
    <property type="entry name" value="6hp_glycosidase-like_sf"/>
</dbReference>
<dbReference type="SUPFAM" id="SSF74650">
    <property type="entry name" value="Galactose mutarotase-like"/>
    <property type="match status" value="1"/>
</dbReference>
<evidence type="ECO:0000313" key="9">
    <source>
        <dbReference type="Proteomes" id="UP001500897"/>
    </source>
</evidence>
<dbReference type="Proteomes" id="UP001500897">
    <property type="component" value="Unassembled WGS sequence"/>
</dbReference>
<dbReference type="InterPro" id="IPR014756">
    <property type="entry name" value="Ig_E-set"/>
</dbReference>
<feature type="chain" id="PRO_5047198519" evidence="4">
    <location>
        <begin position="41"/>
        <end position="1071"/>
    </location>
</feature>
<dbReference type="PANTHER" id="PTHR31616">
    <property type="entry name" value="TREHALASE"/>
    <property type="match status" value="1"/>
</dbReference>
<dbReference type="InterPro" id="IPR019248">
    <property type="entry name" value="Glucodextran_C"/>
</dbReference>
<dbReference type="PROSITE" id="PS00820">
    <property type="entry name" value="GLUCOAMYLASE"/>
    <property type="match status" value="1"/>
</dbReference>
<keyword evidence="3" id="KW-0326">Glycosidase</keyword>
<gene>
    <name evidence="8" type="ORF">GCM10009759_64220</name>
</gene>
<dbReference type="Gene3D" id="2.60.40.10">
    <property type="entry name" value="Immunoglobulins"/>
    <property type="match status" value="1"/>
</dbReference>
<evidence type="ECO:0000259" key="5">
    <source>
        <dbReference type="Pfam" id="PF00723"/>
    </source>
</evidence>
<dbReference type="Gene3D" id="1.50.10.10">
    <property type="match status" value="1"/>
</dbReference>
<feature type="signal peptide" evidence="4">
    <location>
        <begin position="1"/>
        <end position="40"/>
    </location>
</feature>
<dbReference type="Gene3D" id="2.60.40.1190">
    <property type="match status" value="1"/>
</dbReference>
<dbReference type="SUPFAM" id="SSF81296">
    <property type="entry name" value="E set domains"/>
    <property type="match status" value="1"/>
</dbReference>
<evidence type="ECO:0000313" key="8">
    <source>
        <dbReference type="EMBL" id="GAA2117623.1"/>
    </source>
</evidence>
<keyword evidence="4" id="KW-0732">Signal</keyword>
<dbReference type="InterPro" id="IPR015220">
    <property type="entry name" value="Glucodextranase_N"/>
</dbReference>
<dbReference type="Gene3D" id="2.70.98.10">
    <property type="match status" value="1"/>
</dbReference>
<dbReference type="NCBIfam" id="TIGR01535">
    <property type="entry name" value="glucan_glucosid"/>
    <property type="match status" value="1"/>
</dbReference>
<dbReference type="EMBL" id="BAAANS010000059">
    <property type="protein sequence ID" value="GAA2117623.1"/>
    <property type="molecule type" value="Genomic_DNA"/>
</dbReference>
<feature type="domain" description="Glucodextranase-like C-terminal" evidence="7">
    <location>
        <begin position="825"/>
        <end position="1055"/>
    </location>
</feature>
<dbReference type="InterPro" id="IPR014718">
    <property type="entry name" value="GH-type_carb-bd"/>
</dbReference>
<dbReference type="Pfam" id="PF09985">
    <property type="entry name" value="Glucodextran_C"/>
    <property type="match status" value="1"/>
</dbReference>
<accession>A0ABN2XW76</accession>
<dbReference type="Pfam" id="PF09137">
    <property type="entry name" value="Glucodextran_N"/>
    <property type="match status" value="1"/>
</dbReference>
<keyword evidence="9" id="KW-1185">Reference proteome</keyword>
<evidence type="ECO:0000256" key="4">
    <source>
        <dbReference type="SAM" id="SignalP"/>
    </source>
</evidence>
<keyword evidence="2" id="KW-0378">Hydrolase</keyword>
<dbReference type="InterPro" id="IPR008928">
    <property type="entry name" value="6-hairpin_glycosidase_sf"/>
</dbReference>
<dbReference type="InterPro" id="IPR011013">
    <property type="entry name" value="Gal_mutarotase_sf_dom"/>
</dbReference>
<reference evidence="8 9" key="1">
    <citation type="journal article" date="2019" name="Int. J. Syst. Evol. Microbiol.">
        <title>The Global Catalogue of Microorganisms (GCM) 10K type strain sequencing project: providing services to taxonomists for standard genome sequencing and annotation.</title>
        <authorList>
            <consortium name="The Broad Institute Genomics Platform"/>
            <consortium name="The Broad Institute Genome Sequencing Center for Infectious Disease"/>
            <person name="Wu L."/>
            <person name="Ma J."/>
        </authorList>
    </citation>
    <scope>NUCLEOTIDE SEQUENCE [LARGE SCALE GENOMIC DNA]</scope>
    <source>
        <strain evidence="8 9">JCM 14559</strain>
    </source>
</reference>
<evidence type="ECO:0000256" key="1">
    <source>
        <dbReference type="ARBA" id="ARBA00006188"/>
    </source>
</evidence>
<dbReference type="Pfam" id="PF00723">
    <property type="entry name" value="Glyco_hydro_15"/>
    <property type="match status" value="1"/>
</dbReference>
<evidence type="ECO:0000259" key="7">
    <source>
        <dbReference type="Pfam" id="PF09985"/>
    </source>
</evidence>
<feature type="domain" description="Glucodextranase N-terminal" evidence="6">
    <location>
        <begin position="42"/>
        <end position="307"/>
    </location>
</feature>
<evidence type="ECO:0000256" key="2">
    <source>
        <dbReference type="ARBA" id="ARBA00022801"/>
    </source>
</evidence>
<comment type="caution">
    <text evidence="8">The sequence shown here is derived from an EMBL/GenBank/DDBJ whole genome shotgun (WGS) entry which is preliminary data.</text>
</comment>
<organism evidence="8 9">
    <name type="scientific">Kitasatospora saccharophila</name>
    <dbReference type="NCBI Taxonomy" id="407973"/>
    <lineage>
        <taxon>Bacteria</taxon>
        <taxon>Bacillati</taxon>
        <taxon>Actinomycetota</taxon>
        <taxon>Actinomycetes</taxon>
        <taxon>Kitasatosporales</taxon>
        <taxon>Streptomycetaceae</taxon>
        <taxon>Kitasatospora</taxon>
    </lineage>
</organism>